<reference evidence="1 2" key="1">
    <citation type="submission" date="2018-09" db="EMBL/GenBank/DDBJ databases">
        <title>Production of Trimethoprim by Streptomyces sp. 3E-1.</title>
        <authorList>
            <person name="Kang H.J."/>
            <person name="Kim S.B."/>
        </authorList>
    </citation>
    <scope>NUCLEOTIDE SEQUENCE [LARGE SCALE GENOMIC DNA]</scope>
    <source>
        <strain evidence="1 2">3E-1</strain>
    </source>
</reference>
<dbReference type="Proteomes" id="UP000265765">
    <property type="component" value="Chromosome"/>
</dbReference>
<protein>
    <submittedName>
        <fullName evidence="1">Uncharacterized protein</fullName>
    </submittedName>
</protein>
<dbReference type="AlphaFoldDB" id="A0AAI8PKQ3"/>
<evidence type="ECO:0000313" key="1">
    <source>
        <dbReference type="EMBL" id="AYC36127.1"/>
    </source>
</evidence>
<sequence>MSRYWSQLHTARLLDQGTAHWLQPGHLRHAAAVADLGILAHALVRAGRGGEAGPVEC</sequence>
<accession>A0AAI8PKQ3</accession>
<proteinExistence type="predicted"/>
<organism evidence="1 2">
    <name type="scientific">Streptomyces griseorubiginosus</name>
    <dbReference type="NCBI Taxonomy" id="67304"/>
    <lineage>
        <taxon>Bacteria</taxon>
        <taxon>Bacillati</taxon>
        <taxon>Actinomycetota</taxon>
        <taxon>Actinomycetes</taxon>
        <taxon>Kitasatosporales</taxon>
        <taxon>Streptomycetaceae</taxon>
        <taxon>Streptomyces</taxon>
    </lineage>
</organism>
<evidence type="ECO:0000313" key="2">
    <source>
        <dbReference type="Proteomes" id="UP000265765"/>
    </source>
</evidence>
<dbReference type="GeneID" id="91287235"/>
<dbReference type="KEGG" id="sge:DWG14_00335"/>
<gene>
    <name evidence="1" type="ORF">DWG14_00335</name>
</gene>
<name>A0AAI8PKQ3_9ACTN</name>
<dbReference type="RefSeq" id="WP_162951946.1">
    <property type="nucleotide sequence ID" value="NZ_CP032427.1"/>
</dbReference>
<dbReference type="EMBL" id="CP032427">
    <property type="protein sequence ID" value="AYC36127.1"/>
    <property type="molecule type" value="Genomic_DNA"/>
</dbReference>